<dbReference type="GeneID" id="107423646"/>
<protein>
    <submittedName>
        <fullName evidence="5">LOB domain-containing protein 25</fullName>
    </submittedName>
</protein>
<evidence type="ECO:0000256" key="2">
    <source>
        <dbReference type="SAM" id="Coils"/>
    </source>
</evidence>
<dbReference type="RefSeq" id="XP_015888719.3">
    <property type="nucleotide sequence ID" value="XM_016033233.4"/>
</dbReference>
<accession>A0A6P4AR67</accession>
<dbReference type="InterPro" id="IPR004883">
    <property type="entry name" value="LOB"/>
</dbReference>
<feature type="coiled-coil region" evidence="2">
    <location>
        <begin position="105"/>
        <end position="132"/>
    </location>
</feature>
<feature type="domain" description="LOB" evidence="3">
    <location>
        <begin position="18"/>
        <end position="119"/>
    </location>
</feature>
<reference evidence="5" key="1">
    <citation type="submission" date="2025-08" db="UniProtKB">
        <authorList>
            <consortium name="RefSeq"/>
        </authorList>
    </citation>
    <scope>IDENTIFICATION</scope>
    <source>
        <tissue evidence="5">Seedling</tissue>
    </source>
</reference>
<keyword evidence="4" id="KW-1185">Reference proteome</keyword>
<dbReference type="PANTHER" id="PTHR31301">
    <property type="entry name" value="LOB DOMAIN-CONTAINING PROTEIN 4-RELATED"/>
    <property type="match status" value="1"/>
</dbReference>
<gene>
    <name evidence="5" type="primary">LOC107423646</name>
</gene>
<dbReference type="PROSITE" id="PS50891">
    <property type="entry name" value="LOB"/>
    <property type="match status" value="1"/>
</dbReference>
<evidence type="ECO:0000259" key="3">
    <source>
        <dbReference type="PROSITE" id="PS50891"/>
    </source>
</evidence>
<comment type="similarity">
    <text evidence="1">Belongs to the LOB domain-containing protein family.</text>
</comment>
<dbReference type="Proteomes" id="UP001652623">
    <property type="component" value="Chromosome 7"/>
</dbReference>
<dbReference type="KEGG" id="zju:107423646"/>
<keyword evidence="2" id="KW-0175">Coiled coil</keyword>
<sequence length="197" mass="22071">METTQVPMPGGGGRGVHIPCAACKMLRRKCDSNCLLSPYFPSEDIEKFAGVHRVFGASNVVKMIQMVEEANREDTVKALVYEATARLRDPVYGSSGAIFHLQKMVEELTSQLETVTAQASELQANIDQLLSILMNVGYLDIFSTMHHHPSTFDDDCTHHLLQHHHHHHQHNIIPDTVASCDIIPDDHHLINIPKDHN</sequence>
<evidence type="ECO:0000313" key="5">
    <source>
        <dbReference type="RefSeq" id="XP_015888719.3"/>
    </source>
</evidence>
<name>A0A6P4AR67_ZIZJJ</name>
<dbReference type="AlphaFoldDB" id="A0A6P4AR67"/>
<dbReference type="InParanoid" id="A0A6P4AR67"/>
<organism evidence="4 5">
    <name type="scientific">Ziziphus jujuba</name>
    <name type="common">Chinese jujube</name>
    <name type="synonym">Ziziphus sativa</name>
    <dbReference type="NCBI Taxonomy" id="326968"/>
    <lineage>
        <taxon>Eukaryota</taxon>
        <taxon>Viridiplantae</taxon>
        <taxon>Streptophyta</taxon>
        <taxon>Embryophyta</taxon>
        <taxon>Tracheophyta</taxon>
        <taxon>Spermatophyta</taxon>
        <taxon>Magnoliopsida</taxon>
        <taxon>eudicotyledons</taxon>
        <taxon>Gunneridae</taxon>
        <taxon>Pentapetalae</taxon>
        <taxon>rosids</taxon>
        <taxon>fabids</taxon>
        <taxon>Rosales</taxon>
        <taxon>Rhamnaceae</taxon>
        <taxon>Paliureae</taxon>
        <taxon>Ziziphus</taxon>
    </lineage>
</organism>
<dbReference type="PANTHER" id="PTHR31301:SF77">
    <property type="entry name" value="LOB DOMAIN-CONTAINING PROTEIN 1-LIKE"/>
    <property type="match status" value="1"/>
</dbReference>
<evidence type="ECO:0000256" key="1">
    <source>
        <dbReference type="ARBA" id="ARBA00005474"/>
    </source>
</evidence>
<evidence type="ECO:0000313" key="4">
    <source>
        <dbReference type="Proteomes" id="UP001652623"/>
    </source>
</evidence>
<proteinExistence type="inferred from homology"/>
<dbReference type="Pfam" id="PF03195">
    <property type="entry name" value="LOB"/>
    <property type="match status" value="1"/>
</dbReference>